<dbReference type="Gene3D" id="1.10.530.10">
    <property type="match status" value="1"/>
</dbReference>
<dbReference type="Pfam" id="PF00182">
    <property type="entry name" value="Glyco_hydro_19"/>
    <property type="match status" value="1"/>
</dbReference>
<keyword evidence="4" id="KW-0732">Signal</keyword>
<evidence type="ECO:0000256" key="4">
    <source>
        <dbReference type="SAM" id="SignalP"/>
    </source>
</evidence>
<reference evidence="6 7" key="1">
    <citation type="journal article" date="2012" name="Int. J. Syst. Evol. Microbiol.">
        <title>Vibrio caribbeanicus sp. nov., isolated from the marine sponge Scleritoderma cyanea.</title>
        <authorList>
            <person name="Hoffmann M."/>
            <person name="Monday S.R."/>
            <person name="Allard M.W."/>
            <person name="Strain E.A."/>
            <person name="Whittaker P."/>
            <person name="Naum M."/>
            <person name="McCarthy P.J."/>
            <person name="Lopez J.V."/>
            <person name="Fischer M."/>
            <person name="Brown E.W."/>
        </authorList>
    </citation>
    <scope>NUCLEOTIDE SEQUENCE [LARGE SCALE GENOMIC DNA]</scope>
    <source>
        <strain evidence="6 7">LMG 20546</strain>
    </source>
</reference>
<keyword evidence="1" id="KW-0378">Hydrolase</keyword>
<feature type="domain" description="Chitin-binding type-3" evidence="5">
    <location>
        <begin position="601"/>
        <end position="651"/>
    </location>
</feature>
<dbReference type="Gene3D" id="2.60.40.10">
    <property type="entry name" value="Immunoglobulins"/>
    <property type="match status" value="1"/>
</dbReference>
<dbReference type="PANTHER" id="PTHR22595">
    <property type="entry name" value="CHITINASE-RELATED"/>
    <property type="match status" value="1"/>
</dbReference>
<dbReference type="SUPFAM" id="SSF51055">
    <property type="entry name" value="Carbohydrate binding domain"/>
    <property type="match status" value="1"/>
</dbReference>
<dbReference type="SUPFAM" id="SSF53955">
    <property type="entry name" value="Lysozyme-like"/>
    <property type="match status" value="1"/>
</dbReference>
<keyword evidence="3" id="KW-1015">Disulfide bond</keyword>
<evidence type="ECO:0000313" key="6">
    <source>
        <dbReference type="EMBL" id="EGA64645.1"/>
    </source>
</evidence>
<dbReference type="InterPro" id="IPR023346">
    <property type="entry name" value="Lysozyme-like_dom_sf"/>
</dbReference>
<dbReference type="CDD" id="cd12214">
    <property type="entry name" value="ChiA1_BD"/>
    <property type="match status" value="1"/>
</dbReference>
<dbReference type="InterPro" id="IPR000726">
    <property type="entry name" value="Glyco_hydro_19_cat"/>
</dbReference>
<dbReference type="GO" id="GO:0006032">
    <property type="term" value="P:chitin catabolic process"/>
    <property type="evidence" value="ECO:0007669"/>
    <property type="project" value="InterPro"/>
</dbReference>
<dbReference type="InterPro" id="IPR036573">
    <property type="entry name" value="CBM_sf_5/12"/>
</dbReference>
<dbReference type="AlphaFoldDB" id="E8LXN4"/>
<dbReference type="eggNOG" id="COG3468">
    <property type="taxonomic scope" value="Bacteria"/>
</dbReference>
<feature type="chain" id="PRO_5003224478" description="Chitin-binding type-3 domain-containing protein" evidence="4">
    <location>
        <begin position="26"/>
        <end position="655"/>
    </location>
</feature>
<evidence type="ECO:0000259" key="5">
    <source>
        <dbReference type="SMART" id="SM00495"/>
    </source>
</evidence>
<evidence type="ECO:0000256" key="2">
    <source>
        <dbReference type="ARBA" id="ARBA00022821"/>
    </source>
</evidence>
<dbReference type="EMBL" id="AEVS01000081">
    <property type="protein sequence ID" value="EGA64645.1"/>
    <property type="molecule type" value="Genomic_DNA"/>
</dbReference>
<dbReference type="GO" id="GO:0030246">
    <property type="term" value="F:carbohydrate binding"/>
    <property type="evidence" value="ECO:0007669"/>
    <property type="project" value="InterPro"/>
</dbReference>
<dbReference type="InterPro" id="IPR003610">
    <property type="entry name" value="CBM5/12"/>
</dbReference>
<proteinExistence type="predicted"/>
<protein>
    <recommendedName>
        <fullName evidence="5">Chitin-binding type-3 domain-containing protein</fullName>
    </recommendedName>
</protein>
<dbReference type="GO" id="GO:0005975">
    <property type="term" value="P:carbohydrate metabolic process"/>
    <property type="evidence" value="ECO:0007669"/>
    <property type="project" value="InterPro"/>
</dbReference>
<dbReference type="RefSeq" id="WP_006880576.1">
    <property type="nucleotide sequence ID" value="NZ_AEVS01000081.1"/>
</dbReference>
<dbReference type="SMART" id="SM00495">
    <property type="entry name" value="ChtBD3"/>
    <property type="match status" value="1"/>
</dbReference>
<evidence type="ECO:0000256" key="3">
    <source>
        <dbReference type="ARBA" id="ARBA00023157"/>
    </source>
</evidence>
<dbReference type="GO" id="GO:0004568">
    <property type="term" value="F:chitinase activity"/>
    <property type="evidence" value="ECO:0007669"/>
    <property type="project" value="InterPro"/>
</dbReference>
<dbReference type="Proteomes" id="UP000004371">
    <property type="component" value="Unassembled WGS sequence"/>
</dbReference>
<organism evidence="6 7">
    <name type="scientific">Vibrio brasiliensis LMG 20546</name>
    <dbReference type="NCBI Taxonomy" id="945543"/>
    <lineage>
        <taxon>Bacteria</taxon>
        <taxon>Pseudomonadati</taxon>
        <taxon>Pseudomonadota</taxon>
        <taxon>Gammaproteobacteria</taxon>
        <taxon>Vibrionales</taxon>
        <taxon>Vibrionaceae</taxon>
        <taxon>Vibrio</taxon>
        <taxon>Vibrio oreintalis group</taxon>
    </lineage>
</organism>
<dbReference type="CDD" id="cd00325">
    <property type="entry name" value="chitinase_GH19"/>
    <property type="match status" value="1"/>
</dbReference>
<dbReference type="InterPro" id="IPR013783">
    <property type="entry name" value="Ig-like_fold"/>
</dbReference>
<dbReference type="GO" id="GO:0005576">
    <property type="term" value="C:extracellular region"/>
    <property type="evidence" value="ECO:0007669"/>
    <property type="project" value="InterPro"/>
</dbReference>
<dbReference type="Pfam" id="PF22352">
    <property type="entry name" value="K319L-like_PKD"/>
    <property type="match status" value="1"/>
</dbReference>
<evidence type="ECO:0000313" key="7">
    <source>
        <dbReference type="Proteomes" id="UP000004371"/>
    </source>
</evidence>
<accession>E8LXN4</accession>
<sequence length="655" mass="71296">MIKKRSVPLAVGVMATGLVPSIALAETYDINLSQLQADEQEIIAQAPEGLALVQESIETLDNDVVEAITVNSPSNPENVKRVESIVSEQQWEFLFPERHQNYTYLNFLKGVGKYPAFCGTYSDGRDSDAICRKSLATMFAHFTQETGGHNAYSENPQWRQGLVYLREIGWDENTPGGYGICDSGLWQGQAYPCGTFPDGSNKSYFGRGAKQLSYNYNYGPFSYSIYGNVEKLLNEPELVADTWLNLASAVFFYLYPQPPKPSMLHVMDGTWQPNQEDLNNGLVPGFGVTTQIINGGVECGGSSEHQQSLNRIEYYREFASYLGVDVPEDEVLGCASMKQFTESGAGALQVYWEQDWSWTPDTPSGEVYKCQLVAYQGPFSAFIDGDYVKCVDNKFDVNIIDDSGPQPPVADAGSDVTLYSDNSNVTLDGSGSQNGSSESVTYQWTQVSPSAPTLTITNADQASASVVVPPVDSDVRFEFSLTVTNSDGVSDSDTMAINAQPMPGNFPPEVTLNAPESATAGGVAQLSVSIDDVDDSSFNIVWNSAESIQLVVADDNLSASFTAPDVAEVTSATVSVEVTDSANNVVTESKTITLQPQGGAYPAWQLGHAYNEGDLVTEQGVNYECKKWPVTGWCGANEVYKPGEGLYWQEAWIQH</sequence>
<dbReference type="Gene3D" id="2.10.10.20">
    <property type="entry name" value="Carbohydrate-binding module superfamily 5/12"/>
    <property type="match status" value="1"/>
</dbReference>
<feature type="signal peptide" evidence="4">
    <location>
        <begin position="1"/>
        <end position="25"/>
    </location>
</feature>
<dbReference type="Gene3D" id="3.30.20.10">
    <property type="entry name" value="Endochitinase, domain 2"/>
    <property type="match status" value="1"/>
</dbReference>
<dbReference type="STRING" id="945543.VIBR0546_07232"/>
<dbReference type="PANTHER" id="PTHR22595:SF79">
    <property type="entry name" value="CHITINASE 12"/>
    <property type="match status" value="1"/>
</dbReference>
<keyword evidence="2" id="KW-0611">Plant defense</keyword>
<dbReference type="GO" id="GO:0016998">
    <property type="term" value="P:cell wall macromolecule catabolic process"/>
    <property type="evidence" value="ECO:0007669"/>
    <property type="project" value="InterPro"/>
</dbReference>
<gene>
    <name evidence="6" type="ORF">VIBR0546_07232</name>
</gene>
<keyword evidence="7" id="KW-1185">Reference proteome</keyword>
<evidence type="ECO:0000256" key="1">
    <source>
        <dbReference type="ARBA" id="ARBA00022801"/>
    </source>
</evidence>
<dbReference type="OrthoDB" id="6018988at2"/>
<comment type="caution">
    <text evidence="6">The sequence shown here is derived from an EMBL/GenBank/DDBJ whole genome shotgun (WGS) entry which is preliminary data.</text>
</comment>
<name>E8LXN4_9VIBR</name>
<dbReference type="GO" id="GO:0006952">
    <property type="term" value="P:defense response"/>
    <property type="evidence" value="ECO:0007669"/>
    <property type="project" value="UniProtKB-KW"/>
</dbReference>